<dbReference type="AlphaFoldDB" id="A0A512DBP3"/>
<proteinExistence type="predicted"/>
<comment type="caution">
    <text evidence="1">The sequence shown here is derived from an EMBL/GenBank/DDBJ whole genome shotgun (WGS) entry which is preliminary data.</text>
</comment>
<reference evidence="1 2" key="1">
    <citation type="submission" date="2019-07" db="EMBL/GenBank/DDBJ databases">
        <title>Whole genome shotgun sequence of Cellulomonas aerilata NBRC 106308.</title>
        <authorList>
            <person name="Hosoyama A."/>
            <person name="Uohara A."/>
            <person name="Ohji S."/>
            <person name="Ichikawa N."/>
        </authorList>
    </citation>
    <scope>NUCLEOTIDE SEQUENCE [LARGE SCALE GENOMIC DNA]</scope>
    <source>
        <strain evidence="1 2">NBRC 106308</strain>
    </source>
</reference>
<accession>A0A512DBP3</accession>
<dbReference type="Proteomes" id="UP000321181">
    <property type="component" value="Unassembled WGS sequence"/>
</dbReference>
<dbReference type="OrthoDB" id="3213531at2"/>
<dbReference type="Pfam" id="PF06348">
    <property type="entry name" value="DUF1059"/>
    <property type="match status" value="1"/>
</dbReference>
<dbReference type="InterPro" id="IPR009409">
    <property type="entry name" value="DUF1059"/>
</dbReference>
<gene>
    <name evidence="1" type="ORF">CAE01nite_16180</name>
</gene>
<name>A0A512DBP3_9CELL</name>
<dbReference type="EMBL" id="BJYY01000012">
    <property type="protein sequence ID" value="GEO33893.1"/>
    <property type="molecule type" value="Genomic_DNA"/>
</dbReference>
<organism evidence="1 2">
    <name type="scientific">Cellulomonas aerilata</name>
    <dbReference type="NCBI Taxonomy" id="515326"/>
    <lineage>
        <taxon>Bacteria</taxon>
        <taxon>Bacillati</taxon>
        <taxon>Actinomycetota</taxon>
        <taxon>Actinomycetes</taxon>
        <taxon>Micrococcales</taxon>
        <taxon>Cellulomonadaceae</taxon>
        <taxon>Cellulomonas</taxon>
    </lineage>
</organism>
<evidence type="ECO:0000313" key="2">
    <source>
        <dbReference type="Proteomes" id="UP000321181"/>
    </source>
</evidence>
<evidence type="ECO:0000313" key="1">
    <source>
        <dbReference type="EMBL" id="GEO33893.1"/>
    </source>
</evidence>
<dbReference type="RefSeq" id="WP_146902551.1">
    <property type="nucleotide sequence ID" value="NZ_BAAARM010000009.1"/>
</dbReference>
<sequence length="57" mass="5863">MKKFRCGDLMPGCAVTFTGTEAEVLAAVGAHAHRDHGIADVTPELVDAVRGALVTVG</sequence>
<evidence type="ECO:0008006" key="3">
    <source>
        <dbReference type="Google" id="ProtNLM"/>
    </source>
</evidence>
<keyword evidence="2" id="KW-1185">Reference proteome</keyword>
<protein>
    <recommendedName>
        <fullName evidence="3">DUF1059 domain-containing protein</fullName>
    </recommendedName>
</protein>